<dbReference type="CDD" id="cd01171">
    <property type="entry name" value="YXKO-related"/>
    <property type="match status" value="1"/>
</dbReference>
<evidence type="ECO:0000256" key="1">
    <source>
        <dbReference type="ARBA" id="ARBA00022741"/>
    </source>
</evidence>
<dbReference type="GO" id="GO:0005737">
    <property type="term" value="C:cytoplasm"/>
    <property type="evidence" value="ECO:0007669"/>
    <property type="project" value="UniProtKB-SubCell"/>
</dbReference>
<feature type="binding site" evidence="7">
    <location>
        <begin position="235"/>
        <end position="244"/>
    </location>
    <ligand>
        <name>ATP</name>
        <dbReference type="ChEBI" id="CHEBI:30616"/>
    </ligand>
</feature>
<dbReference type="PANTHER" id="PTHR12592:SF0">
    <property type="entry name" value="ATP-DEPENDENT (S)-NAD(P)H-HYDRATE DEHYDRATASE"/>
    <property type="match status" value="1"/>
</dbReference>
<dbReference type="Pfam" id="PF01256">
    <property type="entry name" value="Carb_kinase"/>
    <property type="match status" value="1"/>
</dbReference>
<evidence type="ECO:0000256" key="7">
    <source>
        <dbReference type="HAMAP-Rule" id="MF_03157"/>
    </source>
</evidence>
<comment type="cofactor">
    <cofactor evidence="7">
        <name>Mg(2+)</name>
        <dbReference type="ChEBI" id="CHEBI:18420"/>
    </cofactor>
</comment>
<feature type="binding site" evidence="7">
    <location>
        <begin position="211"/>
        <end position="215"/>
    </location>
    <ligand>
        <name>ATP</name>
        <dbReference type="ChEBI" id="CHEBI:30616"/>
    </ligand>
</feature>
<protein>
    <recommendedName>
        <fullName evidence="7">ATP-dependent (S)-NAD(P)H-hydrate dehydratase</fullName>
        <ecNumber evidence="7">4.2.1.93</ecNumber>
    </recommendedName>
    <alternativeName>
        <fullName evidence="7">ATP-dependent NAD(P)HX dehydratase</fullName>
    </alternativeName>
</protein>
<dbReference type="GO" id="GO:0047453">
    <property type="term" value="F:ATP-dependent NAD(P)H-hydrate dehydratase activity"/>
    <property type="evidence" value="ECO:0007669"/>
    <property type="project" value="UniProtKB-UniRule"/>
</dbReference>
<dbReference type="EC" id="4.2.1.93" evidence="7"/>
<dbReference type="PANTHER" id="PTHR12592">
    <property type="entry name" value="ATP-DEPENDENT (S)-NAD(P)H-HYDRATE DEHYDRATASE FAMILY MEMBER"/>
    <property type="match status" value="1"/>
</dbReference>
<dbReference type="OrthoDB" id="8110916at2759"/>
<dbReference type="InterPro" id="IPR017953">
    <property type="entry name" value="Carbohydrate_kinase_pred_CS"/>
</dbReference>
<dbReference type="InterPro" id="IPR000631">
    <property type="entry name" value="CARKD"/>
</dbReference>
<dbReference type="PROSITE" id="PS01050">
    <property type="entry name" value="YJEF_C_2"/>
    <property type="match status" value="1"/>
</dbReference>
<comment type="catalytic activity">
    <reaction evidence="6 7">
        <text>(6S)-NADPHX + ATP = ADP + phosphate + NADPH + H(+)</text>
        <dbReference type="Rhea" id="RHEA:32231"/>
        <dbReference type="ChEBI" id="CHEBI:15378"/>
        <dbReference type="ChEBI" id="CHEBI:30616"/>
        <dbReference type="ChEBI" id="CHEBI:43474"/>
        <dbReference type="ChEBI" id="CHEBI:57783"/>
        <dbReference type="ChEBI" id="CHEBI:64076"/>
        <dbReference type="ChEBI" id="CHEBI:456216"/>
        <dbReference type="EC" id="4.2.1.93"/>
    </reaction>
</comment>
<evidence type="ECO:0000256" key="5">
    <source>
        <dbReference type="ARBA" id="ARBA00023239"/>
    </source>
</evidence>
<organism evidence="9 10">
    <name type="scientific">Saccharomycodes ludwigii</name>
    <dbReference type="NCBI Taxonomy" id="36035"/>
    <lineage>
        <taxon>Eukaryota</taxon>
        <taxon>Fungi</taxon>
        <taxon>Dikarya</taxon>
        <taxon>Ascomycota</taxon>
        <taxon>Saccharomycotina</taxon>
        <taxon>Saccharomycetes</taxon>
        <taxon>Saccharomycodales</taxon>
        <taxon>Saccharomycodaceae</taxon>
        <taxon>Saccharomycodes</taxon>
    </lineage>
</organism>
<comment type="subcellular location">
    <subcellularLocation>
        <location evidence="7">Cytoplasm</location>
    </subcellularLocation>
</comment>
<evidence type="ECO:0000313" key="9">
    <source>
        <dbReference type="EMBL" id="SSD61655.1"/>
    </source>
</evidence>
<reference evidence="10" key="1">
    <citation type="submission" date="2018-06" db="EMBL/GenBank/DDBJ databases">
        <authorList>
            <person name="Guldener U."/>
        </authorList>
    </citation>
    <scope>NUCLEOTIDE SEQUENCE [LARGE SCALE GENOMIC DNA]</scope>
    <source>
        <strain evidence="10">UTAD17</strain>
    </source>
</reference>
<keyword evidence="4 7" id="KW-0520">NAD</keyword>
<comment type="similarity">
    <text evidence="7">Belongs to the NnrD/CARKD family.</text>
</comment>
<dbReference type="SUPFAM" id="SSF53613">
    <property type="entry name" value="Ribokinase-like"/>
    <property type="match status" value="1"/>
</dbReference>
<keyword evidence="1 7" id="KW-0547">Nucleotide-binding</keyword>
<dbReference type="NCBIfam" id="TIGR00196">
    <property type="entry name" value="yjeF_cterm"/>
    <property type="match status" value="1"/>
</dbReference>
<dbReference type="InterPro" id="IPR029056">
    <property type="entry name" value="Ribokinase-like"/>
</dbReference>
<dbReference type="Gene3D" id="3.40.1190.20">
    <property type="match status" value="1"/>
</dbReference>
<evidence type="ECO:0000313" key="10">
    <source>
        <dbReference type="Proteomes" id="UP000262825"/>
    </source>
</evidence>
<feature type="binding site" evidence="7">
    <location>
        <position position="245"/>
    </location>
    <ligand>
        <name>(6S)-NADPHX</name>
        <dbReference type="ChEBI" id="CHEBI:64076"/>
    </ligand>
</feature>
<keyword evidence="10" id="KW-1185">Reference proteome</keyword>
<keyword evidence="7" id="KW-0597">Phosphoprotein</keyword>
<keyword evidence="7" id="KW-0963">Cytoplasm</keyword>
<evidence type="ECO:0000256" key="4">
    <source>
        <dbReference type="ARBA" id="ARBA00023027"/>
    </source>
</evidence>
<dbReference type="GO" id="GO:0005524">
    <property type="term" value="F:ATP binding"/>
    <property type="evidence" value="ECO:0007669"/>
    <property type="project" value="UniProtKB-KW"/>
</dbReference>
<comment type="function">
    <text evidence="7">Catalyzes the dehydration of the S-form of NAD(P)HX at the expense of ATP, which is converted to ADP. Together with NAD(P)HX epimerase, which catalyzes the epimerization of the S- and R-forms, the enzyme allows the repair of both epimers of NAD(P)HX, a damaged form of NAD(P)H that is a result of enzymatic or heat-dependent hydration.</text>
</comment>
<dbReference type="Proteomes" id="UP000262825">
    <property type="component" value="Unassembled WGS sequence"/>
</dbReference>
<evidence type="ECO:0000259" key="8">
    <source>
        <dbReference type="PROSITE" id="PS51383"/>
    </source>
</evidence>
<dbReference type="AlphaFoldDB" id="A0A376BAE3"/>
<proteinExistence type="inferred from homology"/>
<feature type="domain" description="YjeF C-terminal" evidence="8">
    <location>
        <begin position="15"/>
        <end position="329"/>
    </location>
</feature>
<accession>A0A376BAE3</accession>
<dbReference type="EMBL" id="UFAJ01000814">
    <property type="protein sequence ID" value="SSD61655.1"/>
    <property type="molecule type" value="Genomic_DNA"/>
</dbReference>
<dbReference type="VEuPathDB" id="FungiDB:SCODWIG_03416"/>
<feature type="binding site" evidence="7">
    <location>
        <position position="114"/>
    </location>
    <ligand>
        <name>(6S)-NADPHX</name>
        <dbReference type="ChEBI" id="CHEBI:64076"/>
    </ligand>
</feature>
<sequence>MSGKPLSSLSHLQLIKLAKKTIIPPLKPHYYKGQLGKVCVVGGCLDYTGAPYFSAHAAALFGCDLTHVLCEYNAAQVIKGYTPNLMVHPYLNYKENDKNIQLIKRMQCVVVGPGLGRRDNTPDNTLDNMYRNVVEIIEYCIDHMIPLILDADALYLLSNDLEYRDRLCAKLSSNDSSKNTILTPNIIELKRLLSTYPDLYKKFSNLVILEKGETDRIKLLHKDGTTTELHNNESGSWKRVGGQGDTLTGVLATLLSWCNVIENNSSIKVEADDENDGKLLKDHNEYRLLACYVASTVVRNCSKLAYKEHGRSMQTTDLNDNVGRVYNEMF</sequence>
<comment type="catalytic activity">
    <reaction evidence="7">
        <text>(6S)-NADHX + ATP = ADP + phosphate + NADH + H(+)</text>
        <dbReference type="Rhea" id="RHEA:19017"/>
        <dbReference type="ChEBI" id="CHEBI:15378"/>
        <dbReference type="ChEBI" id="CHEBI:30616"/>
        <dbReference type="ChEBI" id="CHEBI:43474"/>
        <dbReference type="ChEBI" id="CHEBI:57945"/>
        <dbReference type="ChEBI" id="CHEBI:64074"/>
        <dbReference type="ChEBI" id="CHEBI:456216"/>
        <dbReference type="EC" id="4.2.1.93"/>
    </reaction>
</comment>
<dbReference type="GO" id="GO:0046496">
    <property type="term" value="P:nicotinamide nucleotide metabolic process"/>
    <property type="evidence" value="ECO:0007669"/>
    <property type="project" value="UniProtKB-UniRule"/>
</dbReference>
<dbReference type="GO" id="GO:0110051">
    <property type="term" value="P:metabolite repair"/>
    <property type="evidence" value="ECO:0007669"/>
    <property type="project" value="TreeGrafter"/>
</dbReference>
<name>A0A376BAE3_9ASCO</name>
<dbReference type="PROSITE" id="PS51383">
    <property type="entry name" value="YJEF_C_3"/>
    <property type="match status" value="1"/>
</dbReference>
<keyword evidence="5 7" id="KW-0456">Lyase</keyword>
<keyword evidence="3" id="KW-0521">NADP</keyword>
<evidence type="ECO:0000256" key="6">
    <source>
        <dbReference type="ARBA" id="ARBA00047472"/>
    </source>
</evidence>
<gene>
    <name evidence="9" type="ORF">SCODWIG_03416</name>
</gene>
<evidence type="ECO:0000256" key="3">
    <source>
        <dbReference type="ARBA" id="ARBA00022857"/>
    </source>
</evidence>
<keyword evidence="2 7" id="KW-0067">ATP-binding</keyword>
<evidence type="ECO:0000256" key="2">
    <source>
        <dbReference type="ARBA" id="ARBA00022840"/>
    </source>
</evidence>
<dbReference type="HAMAP" id="MF_01965">
    <property type="entry name" value="NADHX_dehydratase"/>
    <property type="match status" value="1"/>
</dbReference>
<feature type="binding site" evidence="7">
    <location>
        <begin position="185"/>
        <end position="191"/>
    </location>
    <ligand>
        <name>(6S)-NADPHX</name>
        <dbReference type="ChEBI" id="CHEBI:64076"/>
    </ligand>
</feature>